<evidence type="ECO:0000259" key="2">
    <source>
        <dbReference type="Pfam" id="PF13391"/>
    </source>
</evidence>
<evidence type="ECO:0000313" key="4">
    <source>
        <dbReference type="Proteomes" id="UP001149079"/>
    </source>
</evidence>
<evidence type="ECO:0000256" key="1">
    <source>
        <dbReference type="SAM" id="MobiDB-lite"/>
    </source>
</evidence>
<accession>A0A9W9L6C8</accession>
<feature type="domain" description="HNH nuclease" evidence="2">
    <location>
        <begin position="130"/>
        <end position="224"/>
    </location>
</feature>
<dbReference type="OrthoDB" id="2104739at2759"/>
<keyword evidence="4" id="KW-1185">Reference proteome</keyword>
<gene>
    <name evidence="3" type="ORF">N7515_003550</name>
</gene>
<dbReference type="AlphaFoldDB" id="A0A9W9L6C8"/>
<feature type="region of interest" description="Disordered" evidence="1">
    <location>
        <begin position="328"/>
        <end position="352"/>
    </location>
</feature>
<dbReference type="Pfam" id="PF13391">
    <property type="entry name" value="HNH_2"/>
    <property type="match status" value="1"/>
</dbReference>
<reference evidence="3" key="2">
    <citation type="journal article" date="2023" name="IMA Fungus">
        <title>Comparative genomic study of the Penicillium genus elucidates a diverse pangenome and 15 lateral gene transfer events.</title>
        <authorList>
            <person name="Petersen C."/>
            <person name="Sorensen T."/>
            <person name="Nielsen M.R."/>
            <person name="Sondergaard T.E."/>
            <person name="Sorensen J.L."/>
            <person name="Fitzpatrick D.A."/>
            <person name="Frisvad J.C."/>
            <person name="Nielsen K.L."/>
        </authorList>
    </citation>
    <scope>NUCLEOTIDE SEQUENCE</scope>
    <source>
        <strain evidence="3">IBT 22155</strain>
    </source>
</reference>
<dbReference type="InterPro" id="IPR003615">
    <property type="entry name" value="HNH_nuc"/>
</dbReference>
<organism evidence="3 4">
    <name type="scientific">Penicillium bovifimosum</name>
    <dbReference type="NCBI Taxonomy" id="126998"/>
    <lineage>
        <taxon>Eukaryota</taxon>
        <taxon>Fungi</taxon>
        <taxon>Dikarya</taxon>
        <taxon>Ascomycota</taxon>
        <taxon>Pezizomycotina</taxon>
        <taxon>Eurotiomycetes</taxon>
        <taxon>Eurotiomycetidae</taxon>
        <taxon>Eurotiales</taxon>
        <taxon>Aspergillaceae</taxon>
        <taxon>Penicillium</taxon>
    </lineage>
</organism>
<feature type="compositionally biased region" description="Polar residues" evidence="1">
    <location>
        <begin position="340"/>
        <end position="352"/>
    </location>
</feature>
<dbReference type="GeneID" id="81403464"/>
<dbReference type="RefSeq" id="XP_056523351.1">
    <property type="nucleotide sequence ID" value="XM_056664294.1"/>
</dbReference>
<proteinExistence type="predicted"/>
<sequence length="352" mass="39410">MSSSSKAMNSLRLDLKLNGYAKVNPTDKTREFLRDFFKVLSPEGREHLANDVFECSGDEQLRNLVRSIETGLLVPLKAQGGKTPSDITPSPRPGIEDSIENLKSEGIEPITRSPQSRLRHNCLERDGYKCVATGRYSGSHAHPKNAPTAYLEAAHIIPFALGSFQSNVSEAVHRHATIWLNLRRYFPVLRHLSFTSEEINSEKNVLMLDMVLHKEFGQFRVIFEATGIANQYRVKSFPEAVTGAIENLPHNRLIRFRVHKGNWELPDPALLKIHACIGNFLHMSGRAETIDKILKDFDDCGGLAPDGSSNLEDLLAVSRLSLLPTNVNETPDSKFKKSTSKQLPTEQSRPME</sequence>
<dbReference type="Proteomes" id="UP001149079">
    <property type="component" value="Unassembled WGS sequence"/>
</dbReference>
<reference evidence="3" key="1">
    <citation type="submission" date="2022-11" db="EMBL/GenBank/DDBJ databases">
        <authorList>
            <person name="Petersen C."/>
        </authorList>
    </citation>
    <scope>NUCLEOTIDE SEQUENCE</scope>
    <source>
        <strain evidence="3">IBT 22155</strain>
    </source>
</reference>
<protein>
    <recommendedName>
        <fullName evidence="2">HNH nuclease domain-containing protein</fullName>
    </recommendedName>
</protein>
<name>A0A9W9L6C8_9EURO</name>
<dbReference type="EMBL" id="JAPQKL010000003">
    <property type="protein sequence ID" value="KAJ5138702.1"/>
    <property type="molecule type" value="Genomic_DNA"/>
</dbReference>
<evidence type="ECO:0000313" key="3">
    <source>
        <dbReference type="EMBL" id="KAJ5138702.1"/>
    </source>
</evidence>
<comment type="caution">
    <text evidence="3">The sequence shown here is derived from an EMBL/GenBank/DDBJ whole genome shotgun (WGS) entry which is preliminary data.</text>
</comment>